<comment type="subcellular location">
    <subcellularLocation>
        <location evidence="1">Cell membrane</location>
        <topology evidence="1">Multi-pass membrane protein</topology>
    </subcellularLocation>
</comment>
<organism evidence="8 9">
    <name type="scientific">Gemella morbillorum</name>
    <dbReference type="NCBI Taxonomy" id="29391"/>
    <lineage>
        <taxon>Bacteria</taxon>
        <taxon>Bacillati</taxon>
        <taxon>Bacillota</taxon>
        <taxon>Bacilli</taxon>
        <taxon>Bacillales</taxon>
        <taxon>Gemellaceae</taxon>
        <taxon>Gemella</taxon>
    </lineage>
</organism>
<keyword evidence="3" id="KW-0997">Cell inner membrane</keyword>
<dbReference type="EMBL" id="CP046314">
    <property type="protein sequence ID" value="QGS08702.1"/>
    <property type="molecule type" value="Genomic_DNA"/>
</dbReference>
<reference evidence="8 9" key="1">
    <citation type="submission" date="2019-11" db="EMBL/GenBank/DDBJ databases">
        <title>FDA dAtabase for Regulatory Grade micrObial Sequences (FDA-ARGOS): Supporting development and validation of Infectious Disease Dx tests.</title>
        <authorList>
            <person name="Turner S."/>
            <person name="Byrd R."/>
            <person name="Tallon L."/>
            <person name="Sadzewicz L."/>
            <person name="Vavikolanu K."/>
            <person name="Mehta A."/>
            <person name="Aluvathingal J."/>
            <person name="Nadendla S."/>
            <person name="Myers T."/>
            <person name="Yan Y."/>
            <person name="Sichtig H."/>
        </authorList>
    </citation>
    <scope>NUCLEOTIDE SEQUENCE [LARGE SCALE GENOMIC DNA]</scope>
    <source>
        <strain evidence="8 9">FDAARGOS_741</strain>
    </source>
</reference>
<dbReference type="AlphaFoldDB" id="A0A2X4RDE9"/>
<keyword evidence="4" id="KW-0812">Transmembrane</keyword>
<proteinExistence type="inferred from homology"/>
<dbReference type="InterPro" id="IPR050539">
    <property type="entry name" value="ThrE_Dicarb/AminoAcid_Exp"/>
</dbReference>
<dbReference type="PANTHER" id="PTHR34390:SF1">
    <property type="entry name" value="SUCCINATE TRANSPORTER SUBUNIT YJJB-RELATED"/>
    <property type="match status" value="1"/>
</dbReference>
<dbReference type="GO" id="GO:0005886">
    <property type="term" value="C:plasma membrane"/>
    <property type="evidence" value="ECO:0007669"/>
    <property type="project" value="UniProtKB-SubCell"/>
</dbReference>
<evidence type="ECO:0000256" key="6">
    <source>
        <dbReference type="ARBA" id="ARBA00023136"/>
    </source>
</evidence>
<evidence type="ECO:0000256" key="3">
    <source>
        <dbReference type="ARBA" id="ARBA00022519"/>
    </source>
</evidence>
<dbReference type="GeneID" id="93207147"/>
<dbReference type="GO" id="GO:0015744">
    <property type="term" value="P:succinate transport"/>
    <property type="evidence" value="ECO:0007669"/>
    <property type="project" value="TreeGrafter"/>
</dbReference>
<evidence type="ECO:0000256" key="5">
    <source>
        <dbReference type="ARBA" id="ARBA00022989"/>
    </source>
</evidence>
<dbReference type="Pfam" id="PF12821">
    <property type="entry name" value="ThrE_2"/>
    <property type="match status" value="1"/>
</dbReference>
<keyword evidence="6" id="KW-0472">Membrane</keyword>
<keyword evidence="2" id="KW-1003">Cell membrane</keyword>
<evidence type="ECO:0000256" key="2">
    <source>
        <dbReference type="ARBA" id="ARBA00022475"/>
    </source>
</evidence>
<evidence type="ECO:0000313" key="8">
    <source>
        <dbReference type="EMBL" id="QGS08702.1"/>
    </source>
</evidence>
<keyword evidence="9" id="KW-1185">Reference proteome</keyword>
<protein>
    <submittedName>
        <fullName evidence="8">Threonine/serine exporter</fullName>
    </submittedName>
</protein>
<evidence type="ECO:0000256" key="4">
    <source>
        <dbReference type="ARBA" id="ARBA00022692"/>
    </source>
</evidence>
<dbReference type="RefSeq" id="WP_004632894.1">
    <property type="nucleotide sequence ID" value="NZ_CP046314.1"/>
</dbReference>
<comment type="similarity">
    <text evidence="7">Belongs to the ThrE exporter (TC 2.A.79) family.</text>
</comment>
<dbReference type="Proteomes" id="UP000425411">
    <property type="component" value="Chromosome"/>
</dbReference>
<sequence length="148" mass="16211">MEYNIYIQFIAGFVVTFAFAIFFNAPKKSLLSCSMIGAAGWLVYVLVNLLTDVVVGSFFGALCVGILSTNISKILRMPATIFIYTGMIPLVPGYGMYNTMQNLVTKNYNVAFKVGIETILQAGAIAMGILLASVFSDSIKRVKIQRKK</sequence>
<accession>A0A2X4RDE9</accession>
<keyword evidence="5" id="KW-1133">Transmembrane helix</keyword>
<gene>
    <name evidence="8" type="ORF">FOC49_01825</name>
</gene>
<dbReference type="InterPro" id="IPR024528">
    <property type="entry name" value="ThrE_2"/>
</dbReference>
<evidence type="ECO:0000256" key="7">
    <source>
        <dbReference type="ARBA" id="ARBA00034125"/>
    </source>
</evidence>
<dbReference type="OrthoDB" id="9810047at2"/>
<evidence type="ECO:0000256" key="1">
    <source>
        <dbReference type="ARBA" id="ARBA00004651"/>
    </source>
</evidence>
<dbReference type="PANTHER" id="PTHR34390">
    <property type="entry name" value="UPF0442 PROTEIN YJJB-RELATED"/>
    <property type="match status" value="1"/>
</dbReference>
<name>A0A2X4RDE9_9BACL</name>
<evidence type="ECO:0000313" key="9">
    <source>
        <dbReference type="Proteomes" id="UP000425411"/>
    </source>
</evidence>